<reference evidence="2 3" key="2">
    <citation type="submission" date="2020-05" db="EMBL/GenBank/DDBJ databases">
        <title>Draft genome sequence of Desulfovibrio sp. strainFSS-1.</title>
        <authorList>
            <person name="Shimoshige H."/>
            <person name="Kobayashi H."/>
            <person name="Maekawa T."/>
        </authorList>
    </citation>
    <scope>NUCLEOTIDE SEQUENCE [LARGE SCALE GENOMIC DNA]</scope>
    <source>
        <strain evidence="2 3">SIID29052-01</strain>
    </source>
</reference>
<reference evidence="2 3" key="1">
    <citation type="submission" date="2020-04" db="EMBL/GenBank/DDBJ databases">
        <authorList>
            <consortium name="Desulfovibrio sp. FSS-1 genome sequencing consortium"/>
            <person name="Shimoshige H."/>
            <person name="Kobayashi H."/>
            <person name="Maekawa T."/>
        </authorList>
    </citation>
    <scope>NUCLEOTIDE SEQUENCE [LARGE SCALE GENOMIC DNA]</scope>
    <source>
        <strain evidence="2 3">SIID29052-01</strain>
    </source>
</reference>
<sequence>MKTATAEILLVSCGIFREELARLGPSVMGQARLMFLDSMLHMRPAKLDEILLGLAKNEDRRMALVYGDCCPHMADLTRLPSIRKVRGVNCCDIILGQTMYRQLRREGVFFFLPEWTSRWEEVFRVELGLKDRPLAREFMHEMHTRLMYLDTGLADVPTRTLRDIEAFFDMPVEVRPIGLEHLERGVMDVIRRLG</sequence>
<accession>A0A6V8LQF5</accession>
<gene>
    <name evidence="2" type="ORF">NNJEOMEG_00618</name>
</gene>
<dbReference type="RefSeq" id="WP_173081224.1">
    <property type="nucleotide sequence ID" value="NZ_BLTE01000002.1"/>
</dbReference>
<evidence type="ECO:0000313" key="3">
    <source>
        <dbReference type="Proteomes" id="UP000494245"/>
    </source>
</evidence>
<dbReference type="InterPro" id="IPR012437">
    <property type="entry name" value="DUF1638"/>
</dbReference>
<evidence type="ECO:0000313" key="2">
    <source>
        <dbReference type="EMBL" id="GFK92791.1"/>
    </source>
</evidence>
<feature type="domain" description="DUF1638" evidence="1">
    <location>
        <begin position="35"/>
        <end position="184"/>
    </location>
</feature>
<protein>
    <recommendedName>
        <fullName evidence="1">DUF1638 domain-containing protein</fullName>
    </recommendedName>
</protein>
<dbReference type="EMBL" id="BLTE01000002">
    <property type="protein sequence ID" value="GFK92791.1"/>
    <property type="molecule type" value="Genomic_DNA"/>
</dbReference>
<name>A0A6V8LQF5_9BACT</name>
<dbReference type="AlphaFoldDB" id="A0A6V8LQF5"/>
<dbReference type="Pfam" id="PF07796">
    <property type="entry name" value="DUF1638"/>
    <property type="match status" value="1"/>
</dbReference>
<keyword evidence="3" id="KW-1185">Reference proteome</keyword>
<organism evidence="2 3">
    <name type="scientific">Fundidesulfovibrio magnetotacticus</name>
    <dbReference type="NCBI Taxonomy" id="2730080"/>
    <lineage>
        <taxon>Bacteria</taxon>
        <taxon>Pseudomonadati</taxon>
        <taxon>Thermodesulfobacteriota</taxon>
        <taxon>Desulfovibrionia</taxon>
        <taxon>Desulfovibrionales</taxon>
        <taxon>Desulfovibrionaceae</taxon>
        <taxon>Fundidesulfovibrio</taxon>
    </lineage>
</organism>
<dbReference type="Proteomes" id="UP000494245">
    <property type="component" value="Unassembled WGS sequence"/>
</dbReference>
<comment type="caution">
    <text evidence="2">The sequence shown here is derived from an EMBL/GenBank/DDBJ whole genome shotgun (WGS) entry which is preliminary data.</text>
</comment>
<proteinExistence type="predicted"/>
<evidence type="ECO:0000259" key="1">
    <source>
        <dbReference type="Pfam" id="PF07796"/>
    </source>
</evidence>